<reference evidence="1 3" key="2">
    <citation type="journal article" date="2014" name="BMC Genomics">
        <title>An improved genome release (version Mt4.0) for the model legume Medicago truncatula.</title>
        <authorList>
            <person name="Tang H."/>
            <person name="Krishnakumar V."/>
            <person name="Bidwell S."/>
            <person name="Rosen B."/>
            <person name="Chan A."/>
            <person name="Zhou S."/>
            <person name="Gentzbittel L."/>
            <person name="Childs K.L."/>
            <person name="Yandell M."/>
            <person name="Gundlach H."/>
            <person name="Mayer K.F."/>
            <person name="Schwartz D.C."/>
            <person name="Town C.D."/>
        </authorList>
    </citation>
    <scope>GENOME REANNOTATION</scope>
    <source>
        <strain evidence="2 3">cv. Jemalong A17</strain>
    </source>
</reference>
<dbReference type="EnsemblPlants" id="AES80464">
    <property type="protein sequence ID" value="AES80464"/>
    <property type="gene ID" value="MTR_7g080910"/>
</dbReference>
<accession>G7KSH5</accession>
<gene>
    <name evidence="1" type="ordered locus">MTR_7g080910</name>
</gene>
<dbReference type="PaxDb" id="3880-AES80464"/>
<reference evidence="2" key="3">
    <citation type="submission" date="2015-04" db="UniProtKB">
        <authorList>
            <consortium name="EnsemblPlants"/>
        </authorList>
    </citation>
    <scope>IDENTIFICATION</scope>
    <source>
        <strain evidence="2">cv. Jemalong A17</strain>
    </source>
</reference>
<proteinExistence type="predicted"/>
<evidence type="ECO:0000313" key="3">
    <source>
        <dbReference type="Proteomes" id="UP000002051"/>
    </source>
</evidence>
<reference evidence="1 3" key="1">
    <citation type="journal article" date="2011" name="Nature">
        <title>The Medicago genome provides insight into the evolution of rhizobial symbioses.</title>
        <authorList>
            <person name="Young N.D."/>
            <person name="Debelle F."/>
            <person name="Oldroyd G.E."/>
            <person name="Geurts R."/>
            <person name="Cannon S.B."/>
            <person name="Udvardi M.K."/>
            <person name="Benedito V.A."/>
            <person name="Mayer K.F."/>
            <person name="Gouzy J."/>
            <person name="Schoof H."/>
            <person name="Van de Peer Y."/>
            <person name="Proost S."/>
            <person name="Cook D.R."/>
            <person name="Meyers B.C."/>
            <person name="Spannagl M."/>
            <person name="Cheung F."/>
            <person name="De Mita S."/>
            <person name="Krishnakumar V."/>
            <person name="Gundlach H."/>
            <person name="Zhou S."/>
            <person name="Mudge J."/>
            <person name="Bharti A.K."/>
            <person name="Murray J.D."/>
            <person name="Naoumkina M.A."/>
            <person name="Rosen B."/>
            <person name="Silverstein K.A."/>
            <person name="Tang H."/>
            <person name="Rombauts S."/>
            <person name="Zhao P.X."/>
            <person name="Zhou P."/>
            <person name="Barbe V."/>
            <person name="Bardou P."/>
            <person name="Bechner M."/>
            <person name="Bellec A."/>
            <person name="Berger A."/>
            <person name="Berges H."/>
            <person name="Bidwell S."/>
            <person name="Bisseling T."/>
            <person name="Choisne N."/>
            <person name="Couloux A."/>
            <person name="Denny R."/>
            <person name="Deshpande S."/>
            <person name="Dai X."/>
            <person name="Doyle J.J."/>
            <person name="Dudez A.M."/>
            <person name="Farmer A.D."/>
            <person name="Fouteau S."/>
            <person name="Franken C."/>
            <person name="Gibelin C."/>
            <person name="Gish J."/>
            <person name="Goldstein S."/>
            <person name="Gonzalez A.J."/>
            <person name="Green P.J."/>
            <person name="Hallab A."/>
            <person name="Hartog M."/>
            <person name="Hua A."/>
            <person name="Humphray S.J."/>
            <person name="Jeong D.H."/>
            <person name="Jing Y."/>
            <person name="Jocker A."/>
            <person name="Kenton S.M."/>
            <person name="Kim D.J."/>
            <person name="Klee K."/>
            <person name="Lai H."/>
            <person name="Lang C."/>
            <person name="Lin S."/>
            <person name="Macmil S.L."/>
            <person name="Magdelenat G."/>
            <person name="Matthews L."/>
            <person name="McCorrison J."/>
            <person name="Monaghan E.L."/>
            <person name="Mun J.H."/>
            <person name="Najar F.Z."/>
            <person name="Nicholson C."/>
            <person name="Noirot C."/>
            <person name="O'Bleness M."/>
            <person name="Paule C.R."/>
            <person name="Poulain J."/>
            <person name="Prion F."/>
            <person name="Qin B."/>
            <person name="Qu C."/>
            <person name="Retzel E.F."/>
            <person name="Riddle C."/>
            <person name="Sallet E."/>
            <person name="Samain S."/>
            <person name="Samson N."/>
            <person name="Sanders I."/>
            <person name="Saurat O."/>
            <person name="Scarpelli C."/>
            <person name="Schiex T."/>
            <person name="Segurens B."/>
            <person name="Severin A.J."/>
            <person name="Sherrier D.J."/>
            <person name="Shi R."/>
            <person name="Sims S."/>
            <person name="Singer S.R."/>
            <person name="Sinharoy S."/>
            <person name="Sterck L."/>
            <person name="Viollet A."/>
            <person name="Wang B.B."/>
            <person name="Wang K."/>
            <person name="Wang M."/>
            <person name="Wang X."/>
            <person name="Warfsmann J."/>
            <person name="Weissenbach J."/>
            <person name="White D.D."/>
            <person name="White J.D."/>
            <person name="Wiley G.B."/>
            <person name="Wincker P."/>
            <person name="Xing Y."/>
            <person name="Yang L."/>
            <person name="Yao Z."/>
            <person name="Ying F."/>
            <person name="Zhai J."/>
            <person name="Zhou L."/>
            <person name="Zuber A."/>
            <person name="Denarie J."/>
            <person name="Dixon R.A."/>
            <person name="May G.D."/>
            <person name="Schwartz D.C."/>
            <person name="Rogers J."/>
            <person name="Quetier F."/>
            <person name="Town C.D."/>
            <person name="Roe B.A."/>
        </authorList>
    </citation>
    <scope>NUCLEOTIDE SEQUENCE [LARGE SCALE GENOMIC DNA]</scope>
    <source>
        <strain evidence="1">A17</strain>
        <strain evidence="2 3">cv. Jemalong A17</strain>
    </source>
</reference>
<name>G7KSH5_MEDTR</name>
<evidence type="ECO:0000313" key="2">
    <source>
        <dbReference type="EnsemblPlants" id="AES80464"/>
    </source>
</evidence>
<dbReference type="HOGENOM" id="CLU_3035435_0_0_1"/>
<protein>
    <submittedName>
        <fullName evidence="1 2">Uncharacterized protein</fullName>
    </submittedName>
</protein>
<dbReference type="Proteomes" id="UP000002051">
    <property type="component" value="Unassembled WGS sequence"/>
</dbReference>
<keyword evidence="3" id="KW-1185">Reference proteome</keyword>
<sequence length="55" mass="6030">MGTGTNLIAHEGMGSSMGIFLKRRYGDGHYGTLSKGYPLPSIMPCEPIYAYMMRA</sequence>
<dbReference type="EMBL" id="CM001223">
    <property type="protein sequence ID" value="AES80464.1"/>
    <property type="molecule type" value="Genomic_DNA"/>
</dbReference>
<dbReference type="AlphaFoldDB" id="G7KSH5"/>
<organism evidence="1 3">
    <name type="scientific">Medicago truncatula</name>
    <name type="common">Barrel medic</name>
    <name type="synonym">Medicago tribuloides</name>
    <dbReference type="NCBI Taxonomy" id="3880"/>
    <lineage>
        <taxon>Eukaryota</taxon>
        <taxon>Viridiplantae</taxon>
        <taxon>Streptophyta</taxon>
        <taxon>Embryophyta</taxon>
        <taxon>Tracheophyta</taxon>
        <taxon>Spermatophyta</taxon>
        <taxon>Magnoliopsida</taxon>
        <taxon>eudicotyledons</taxon>
        <taxon>Gunneridae</taxon>
        <taxon>Pentapetalae</taxon>
        <taxon>rosids</taxon>
        <taxon>fabids</taxon>
        <taxon>Fabales</taxon>
        <taxon>Fabaceae</taxon>
        <taxon>Papilionoideae</taxon>
        <taxon>50 kb inversion clade</taxon>
        <taxon>NPAAA clade</taxon>
        <taxon>Hologalegina</taxon>
        <taxon>IRL clade</taxon>
        <taxon>Trifolieae</taxon>
        <taxon>Medicago</taxon>
    </lineage>
</organism>
<evidence type="ECO:0000313" key="1">
    <source>
        <dbReference type="EMBL" id="AES80464.1"/>
    </source>
</evidence>